<name>A0A2N3V2D7_9BACT</name>
<keyword evidence="2" id="KW-1185">Reference proteome</keyword>
<sequence>MNVHINSNGIQEEAIEFMLLLRQNLIAQAARLPCSD</sequence>
<evidence type="ECO:0000313" key="1">
    <source>
        <dbReference type="EMBL" id="PKV75726.1"/>
    </source>
</evidence>
<comment type="caution">
    <text evidence="1">The sequence shown here is derived from an EMBL/GenBank/DDBJ whole genome shotgun (WGS) entry which is preliminary data.</text>
</comment>
<dbReference type="EMBL" id="PJMU01000001">
    <property type="protein sequence ID" value="PKV75726.1"/>
    <property type="molecule type" value="Genomic_DNA"/>
</dbReference>
<dbReference type="Proteomes" id="UP000233782">
    <property type="component" value="Unassembled WGS sequence"/>
</dbReference>
<reference evidence="1 2" key="1">
    <citation type="submission" date="2017-12" db="EMBL/GenBank/DDBJ databases">
        <title>Genomic Encyclopedia of Type Strains, Phase III (KMG-III): the genomes of soil and plant-associated and newly described type strains.</title>
        <authorList>
            <person name="Whitman W."/>
        </authorList>
    </citation>
    <scope>NUCLEOTIDE SEQUENCE [LARGE SCALE GENOMIC DNA]</scope>
    <source>
        <strain evidence="1 2">LP43</strain>
    </source>
</reference>
<protein>
    <submittedName>
        <fullName evidence="1">Uncharacterized protein</fullName>
    </submittedName>
</protein>
<gene>
    <name evidence="1" type="ORF">BD749_0672</name>
</gene>
<accession>A0A2N3V2D7</accession>
<proteinExistence type="predicted"/>
<evidence type="ECO:0000313" key="2">
    <source>
        <dbReference type="Proteomes" id="UP000233782"/>
    </source>
</evidence>
<dbReference type="AlphaFoldDB" id="A0A2N3V2D7"/>
<organism evidence="1 2">
    <name type="scientific">Pontibacter ramchanderi</name>
    <dbReference type="NCBI Taxonomy" id="1179743"/>
    <lineage>
        <taxon>Bacteria</taxon>
        <taxon>Pseudomonadati</taxon>
        <taxon>Bacteroidota</taxon>
        <taxon>Cytophagia</taxon>
        <taxon>Cytophagales</taxon>
        <taxon>Hymenobacteraceae</taxon>
        <taxon>Pontibacter</taxon>
    </lineage>
</organism>